<dbReference type="PROSITE" id="PS50102">
    <property type="entry name" value="RRM"/>
    <property type="match status" value="3"/>
</dbReference>
<dbReference type="CDD" id="cd12650">
    <property type="entry name" value="RRM1_Hu"/>
    <property type="match status" value="1"/>
</dbReference>
<keyword evidence="3 4" id="KW-0694">RNA-binding</keyword>
<comment type="similarity">
    <text evidence="1">Belongs to the RRM elav family.</text>
</comment>
<dbReference type="SUPFAM" id="SSF54928">
    <property type="entry name" value="RNA-binding domain, RBD"/>
    <property type="match status" value="2"/>
</dbReference>
<dbReference type="SMART" id="SM00360">
    <property type="entry name" value="RRM"/>
    <property type="match status" value="3"/>
</dbReference>
<dbReference type="CDD" id="cd12652">
    <property type="entry name" value="RRM2_Hu"/>
    <property type="match status" value="1"/>
</dbReference>
<dbReference type="InterPro" id="IPR000504">
    <property type="entry name" value="RRM_dom"/>
</dbReference>
<dbReference type="PANTHER" id="PTHR10352">
    <property type="entry name" value="EUKARYOTIC TRANSLATION INITIATION FACTOR 3 SUBUNIT G"/>
    <property type="match status" value="1"/>
</dbReference>
<evidence type="ECO:0000259" key="6">
    <source>
        <dbReference type="PROSITE" id="PS50102"/>
    </source>
</evidence>
<evidence type="ECO:0000256" key="5">
    <source>
        <dbReference type="SAM" id="MobiDB-lite"/>
    </source>
</evidence>
<feature type="compositionally biased region" description="Low complexity" evidence="5">
    <location>
        <begin position="116"/>
        <end position="128"/>
    </location>
</feature>
<dbReference type="Proteomes" id="UP001651158">
    <property type="component" value="Unassembled WGS sequence"/>
</dbReference>
<feature type="domain" description="RRM" evidence="6">
    <location>
        <begin position="596"/>
        <end position="675"/>
    </location>
</feature>
<protein>
    <submittedName>
        <fullName evidence="7">ELAV-like protein 2</fullName>
    </submittedName>
</protein>
<name>A0ABR4QDT6_9CEST</name>
<dbReference type="Gene3D" id="3.30.70.330">
    <property type="match status" value="3"/>
</dbReference>
<dbReference type="EMBL" id="JAKROA010000004">
    <property type="protein sequence ID" value="KAL5107717.1"/>
    <property type="molecule type" value="Genomic_DNA"/>
</dbReference>
<feature type="domain" description="RRM" evidence="6">
    <location>
        <begin position="164"/>
        <end position="242"/>
    </location>
</feature>
<gene>
    <name evidence="7" type="ORF">TcWFU_004961</name>
</gene>
<sequence length="694" mass="72267">MSTSQNNKHTTTSSKVVTDTTTADTKAPAEKLLRPSHLTSTPDSTQCTKKVSSRRATTTTAEVKTSFPDSDTEPSDISTASSSSSSSSAAANNLIPSEMQSSVTSEYRVSSTSAELPPTSLDDTSTPTNDVKEELGEKDKEVESERSIDSTNSNAATAGEDAGTNLIVNYLPQNMTQEEIKSLFSSIGEVESCKLIRDKSTCQNLGYGFVNYANAKDAERAINTLNGLRLQNKTIKVSLARPSSESIKGANLYISGLPKSYTQQEMEKLFACCGKIITSRILYDNNTGLSRGVGFIRFDRRSEAEHAIRHLNGAVPPGFTEPITVKLANSPSGGGGSAVSNPAGLINPVIHQHHQQHHQGLLLAAAAAAAAAAVAAGSAEVKAPLPPPPPPPPHSTQSPAAMAFMPQMASLPANFTLTAHPIMQATGHGPLHLAPFHDAAELLPRSAPVTSSRQVLTAMTAIHVPGAHEEALATAPLIGLPLAPPPPPPPPPPSLAGSQGLHHLPPTSTVSVAAAAAAAASGIFAPLNVRFRYPLSAAPIGQDLSPTLSTLTCVSPGAQPPPLLAAAPGPPPAPPSALIRHLGGGVGGVVGGTGAWCLFVNNLAPETEEATLWRLFGPFGAVRSVSVAREHGPGSKCRGFGFVNMTNYEEALHAIQHLNGYALGNRILQVAFKTLNFNPKTPVSTPILGKQTKS</sequence>
<dbReference type="InterPro" id="IPR035979">
    <property type="entry name" value="RBD_domain_sf"/>
</dbReference>
<evidence type="ECO:0000313" key="7">
    <source>
        <dbReference type="EMBL" id="KAL5107717.1"/>
    </source>
</evidence>
<dbReference type="NCBIfam" id="TIGR01661">
    <property type="entry name" value="ELAV_HUD_SF"/>
    <property type="match status" value="1"/>
</dbReference>
<accession>A0ABR4QDT6</accession>
<dbReference type="InterPro" id="IPR034775">
    <property type="entry name" value="Elav_RRM1"/>
</dbReference>
<evidence type="ECO:0000256" key="3">
    <source>
        <dbReference type="ARBA" id="ARBA00022884"/>
    </source>
</evidence>
<keyword evidence="2" id="KW-0677">Repeat</keyword>
<keyword evidence="8" id="KW-1185">Reference proteome</keyword>
<feature type="region of interest" description="Disordered" evidence="5">
    <location>
        <begin position="478"/>
        <end position="503"/>
    </location>
</feature>
<dbReference type="Pfam" id="PF00076">
    <property type="entry name" value="RRM_1"/>
    <property type="match status" value="3"/>
</dbReference>
<feature type="compositionally biased region" description="Low complexity" evidence="5">
    <location>
        <begin position="10"/>
        <end position="26"/>
    </location>
</feature>
<dbReference type="InterPro" id="IPR006548">
    <property type="entry name" value="ELAD_HU_SF"/>
</dbReference>
<proteinExistence type="inferred from homology"/>
<feature type="compositionally biased region" description="Polar residues" evidence="5">
    <location>
        <begin position="94"/>
        <end position="114"/>
    </location>
</feature>
<feature type="compositionally biased region" description="Pro residues" evidence="5">
    <location>
        <begin position="482"/>
        <end position="494"/>
    </location>
</feature>
<feature type="compositionally biased region" description="Basic and acidic residues" evidence="5">
    <location>
        <begin position="130"/>
        <end position="148"/>
    </location>
</feature>
<evidence type="ECO:0000256" key="2">
    <source>
        <dbReference type="ARBA" id="ARBA00022737"/>
    </source>
</evidence>
<dbReference type="PRINTS" id="PR00961">
    <property type="entry name" value="HUDSXLRNA"/>
</dbReference>
<dbReference type="InterPro" id="IPR002343">
    <property type="entry name" value="Hud_Sxl_RNA"/>
</dbReference>
<evidence type="ECO:0000256" key="1">
    <source>
        <dbReference type="ARBA" id="ARBA00006266"/>
    </source>
</evidence>
<organism evidence="7 8">
    <name type="scientific">Taenia crassiceps</name>
    <dbReference type="NCBI Taxonomy" id="6207"/>
    <lineage>
        <taxon>Eukaryota</taxon>
        <taxon>Metazoa</taxon>
        <taxon>Spiralia</taxon>
        <taxon>Lophotrochozoa</taxon>
        <taxon>Platyhelminthes</taxon>
        <taxon>Cestoda</taxon>
        <taxon>Eucestoda</taxon>
        <taxon>Cyclophyllidea</taxon>
        <taxon>Taeniidae</taxon>
        <taxon>Taenia</taxon>
    </lineage>
</organism>
<feature type="compositionally biased region" description="Polar residues" evidence="5">
    <location>
        <begin position="37"/>
        <end position="69"/>
    </location>
</feature>
<comment type="caution">
    <text evidence="7">The sequence shown here is derived from an EMBL/GenBank/DDBJ whole genome shotgun (WGS) entry which is preliminary data.</text>
</comment>
<reference evidence="7 8" key="1">
    <citation type="journal article" date="2022" name="Front. Cell. Infect. Microbiol.">
        <title>The Genomes of Two Strains of Taenia crassiceps the Animal Model for the Study of Human Cysticercosis.</title>
        <authorList>
            <person name="Bobes R.J."/>
            <person name="Estrada K."/>
            <person name="Rios-Valencia D.G."/>
            <person name="Calderon-Gallegos A."/>
            <person name="de la Torre P."/>
            <person name="Carrero J.C."/>
            <person name="Sanchez-Flores A."/>
            <person name="Laclette J.P."/>
        </authorList>
    </citation>
    <scope>NUCLEOTIDE SEQUENCE [LARGE SCALE GENOMIC DNA]</scope>
    <source>
        <strain evidence="7">WFUcys</strain>
    </source>
</reference>
<feature type="domain" description="RRM" evidence="6">
    <location>
        <begin position="250"/>
        <end position="330"/>
    </location>
</feature>
<feature type="region of interest" description="Disordered" evidence="5">
    <location>
        <begin position="1"/>
        <end position="160"/>
    </location>
</feature>
<dbReference type="InterPro" id="IPR012677">
    <property type="entry name" value="Nucleotide-bd_a/b_plait_sf"/>
</dbReference>
<evidence type="ECO:0000256" key="4">
    <source>
        <dbReference type="PROSITE-ProRule" id="PRU00176"/>
    </source>
</evidence>
<dbReference type="CDD" id="cd12377">
    <property type="entry name" value="RRM3_Hu"/>
    <property type="match status" value="1"/>
</dbReference>
<evidence type="ECO:0000313" key="8">
    <source>
        <dbReference type="Proteomes" id="UP001651158"/>
    </source>
</evidence>
<feature type="compositionally biased region" description="Low complexity" evidence="5">
    <location>
        <begin position="78"/>
        <end position="91"/>
    </location>
</feature>